<feature type="transmembrane region" description="Helical" evidence="1">
    <location>
        <begin position="100"/>
        <end position="125"/>
    </location>
</feature>
<keyword evidence="1" id="KW-0812">Transmembrane</keyword>
<evidence type="ECO:0000313" key="3">
    <source>
        <dbReference type="Proteomes" id="UP000547458"/>
    </source>
</evidence>
<sequence>MVAHLVRLKLTLLRNSLKRSTWQLVGVILGSLYGLGLLGLVVAGLIALGSADPELVRTVVVIGGSVTVLGWLVIPLVAAGVDMTLDPARFVTFAVPMRQLIAGLTIGAVVGIPGVVTLIASLTLVATWIRFPLAALAAAVCAVGAVLLCIVGSRLVTTAGTALASSRKFKDLSSTVAIIPLILLGPIIAGITAGFQSSPGFAGQLADVLAWTPLGVFWAVPADIAAGNVPLALGRFVMGVLTIAVLGWLWQKSLSHALVTPAFNSVSRKGAGNLGLFARFPATPTGAVAARALIYWVRDPRYAASVVIVPLLPIILWFVNRESGDLTLLTYVGPLTAFLLAWSISADISYDNTAFWTHLSTGVSGKADRAGRVLALGVFALPVTIVFTVVPLWLNGSLQDLPMMLGLSMGALLTGAGLSSVVSARYTYNVPLPGESAFKTPPGTSFSMFTIQMLGWMVLLLLLLPEIALTIAYVVSGHAVYGWLTLAAGLLLGTTALILGIRIGGKWYDRRGPELLQAVSVNK</sequence>
<feature type="transmembrane region" description="Helical" evidence="1">
    <location>
        <begin position="331"/>
        <end position="350"/>
    </location>
</feature>
<feature type="transmembrane region" description="Helical" evidence="1">
    <location>
        <begin position="406"/>
        <end position="428"/>
    </location>
</feature>
<feature type="transmembrane region" description="Helical" evidence="1">
    <location>
        <begin position="302"/>
        <end position="319"/>
    </location>
</feature>
<evidence type="ECO:0000256" key="1">
    <source>
        <dbReference type="SAM" id="Phobius"/>
    </source>
</evidence>
<feature type="transmembrane region" description="Helical" evidence="1">
    <location>
        <begin position="131"/>
        <end position="151"/>
    </location>
</feature>
<name>A0A846RMF9_9MICC</name>
<feature type="transmembrane region" description="Helical" evidence="1">
    <location>
        <begin position="449"/>
        <end position="474"/>
    </location>
</feature>
<feature type="transmembrane region" description="Helical" evidence="1">
    <location>
        <begin position="55"/>
        <end position="79"/>
    </location>
</feature>
<dbReference type="RefSeq" id="WP_167993608.1">
    <property type="nucleotide sequence ID" value="NZ_JAATJL010000001.1"/>
</dbReference>
<feature type="transmembrane region" description="Helical" evidence="1">
    <location>
        <begin position="371"/>
        <end position="394"/>
    </location>
</feature>
<organism evidence="2 3">
    <name type="scientific">Arthrobacter pigmenti</name>
    <dbReference type="NCBI Taxonomy" id="271432"/>
    <lineage>
        <taxon>Bacteria</taxon>
        <taxon>Bacillati</taxon>
        <taxon>Actinomycetota</taxon>
        <taxon>Actinomycetes</taxon>
        <taxon>Micrococcales</taxon>
        <taxon>Micrococcaceae</taxon>
        <taxon>Arthrobacter</taxon>
    </lineage>
</organism>
<keyword evidence="1" id="KW-0472">Membrane</keyword>
<evidence type="ECO:0000313" key="2">
    <source>
        <dbReference type="EMBL" id="NJC22800.1"/>
    </source>
</evidence>
<accession>A0A846RMF9</accession>
<gene>
    <name evidence="2" type="ORF">BJ994_001876</name>
</gene>
<dbReference type="EMBL" id="JAATJL010000001">
    <property type="protein sequence ID" value="NJC22800.1"/>
    <property type="molecule type" value="Genomic_DNA"/>
</dbReference>
<protein>
    <submittedName>
        <fullName evidence="2">ABC-2 type transport system permease protein</fullName>
    </submittedName>
</protein>
<comment type="caution">
    <text evidence="2">The sequence shown here is derived from an EMBL/GenBank/DDBJ whole genome shotgun (WGS) entry which is preliminary data.</text>
</comment>
<feature type="transmembrane region" description="Helical" evidence="1">
    <location>
        <begin position="480"/>
        <end position="501"/>
    </location>
</feature>
<feature type="transmembrane region" description="Helical" evidence="1">
    <location>
        <begin position="21"/>
        <end position="49"/>
    </location>
</feature>
<reference evidence="2 3" key="1">
    <citation type="submission" date="2020-03" db="EMBL/GenBank/DDBJ databases">
        <title>Sequencing the genomes of 1000 actinobacteria strains.</title>
        <authorList>
            <person name="Klenk H.-P."/>
        </authorList>
    </citation>
    <scope>NUCLEOTIDE SEQUENCE [LARGE SCALE GENOMIC DNA]</scope>
    <source>
        <strain evidence="2 3">DSM 16403</strain>
    </source>
</reference>
<dbReference type="Proteomes" id="UP000547458">
    <property type="component" value="Unassembled WGS sequence"/>
</dbReference>
<keyword evidence="1" id="KW-1133">Transmembrane helix</keyword>
<feature type="transmembrane region" description="Helical" evidence="1">
    <location>
        <begin position="232"/>
        <end position="250"/>
    </location>
</feature>
<feature type="transmembrane region" description="Helical" evidence="1">
    <location>
        <begin position="172"/>
        <end position="195"/>
    </location>
</feature>
<proteinExistence type="predicted"/>
<keyword evidence="3" id="KW-1185">Reference proteome</keyword>
<dbReference type="AlphaFoldDB" id="A0A846RMF9"/>